<evidence type="ECO:0000313" key="1">
    <source>
        <dbReference type="EMBL" id="CAB4957944.1"/>
    </source>
</evidence>
<reference evidence="1" key="1">
    <citation type="submission" date="2020-05" db="EMBL/GenBank/DDBJ databases">
        <authorList>
            <person name="Chiriac C."/>
            <person name="Salcher M."/>
            <person name="Ghai R."/>
            <person name="Kavagutti S V."/>
        </authorList>
    </citation>
    <scope>NUCLEOTIDE SEQUENCE</scope>
</reference>
<dbReference type="SUPFAM" id="SSF140736">
    <property type="entry name" value="Rv1873-like"/>
    <property type="match status" value="1"/>
</dbReference>
<proteinExistence type="predicted"/>
<dbReference type="InterPro" id="IPR036287">
    <property type="entry name" value="Rv1873-like_sf"/>
</dbReference>
<dbReference type="EMBL" id="CAFBMK010000433">
    <property type="protein sequence ID" value="CAB4957944.1"/>
    <property type="molecule type" value="Genomic_DNA"/>
</dbReference>
<dbReference type="Gene3D" id="1.25.40.380">
    <property type="entry name" value="Protein of unknown function DUF1810"/>
    <property type="match status" value="1"/>
</dbReference>
<protein>
    <submittedName>
        <fullName evidence="1">Unannotated protein</fullName>
    </submittedName>
</protein>
<dbReference type="Pfam" id="PF08837">
    <property type="entry name" value="DUF1810"/>
    <property type="match status" value="1"/>
</dbReference>
<dbReference type="InterPro" id="IPR014937">
    <property type="entry name" value="DUF1810"/>
</dbReference>
<sequence>MSTDTDPYDLERFVRAQDAGDTYGAALAELAGGRKESHWMWFVFPQVAGLGRSDTARRFAISGLDEARAYLVHPVLGPRLRESVDAVLAITGSSAEEVFGGIDATKLRSSMTLFLRAAPDEERFSDVLHRHFGGQADDATDERLAAG</sequence>
<gene>
    <name evidence="1" type="ORF">UFOPK3564_03879</name>
</gene>
<dbReference type="AlphaFoldDB" id="A0A6J7KWJ8"/>
<organism evidence="1">
    <name type="scientific">freshwater metagenome</name>
    <dbReference type="NCBI Taxonomy" id="449393"/>
    <lineage>
        <taxon>unclassified sequences</taxon>
        <taxon>metagenomes</taxon>
        <taxon>ecological metagenomes</taxon>
    </lineage>
</organism>
<name>A0A6J7KWJ8_9ZZZZ</name>
<accession>A0A6J7KWJ8</accession>
<dbReference type="PIRSF" id="PIRSF008546">
    <property type="entry name" value="UCP008546"/>
    <property type="match status" value="1"/>
</dbReference>